<evidence type="ECO:0000256" key="10">
    <source>
        <dbReference type="ARBA" id="ARBA00023125"/>
    </source>
</evidence>
<dbReference type="SMART" id="SM00486">
    <property type="entry name" value="POLBc"/>
    <property type="match status" value="1"/>
</dbReference>
<dbReference type="InterPro" id="IPR023211">
    <property type="entry name" value="DNA_pol_palm_dom_sf"/>
</dbReference>
<dbReference type="GO" id="GO:0039693">
    <property type="term" value="P:viral DNA genome replication"/>
    <property type="evidence" value="ECO:0007669"/>
    <property type="project" value="UniProtKB-KW"/>
</dbReference>
<dbReference type="InterPro" id="IPR006134">
    <property type="entry name" value="DNA-dir_DNA_pol_B_multi_dom"/>
</dbReference>
<evidence type="ECO:0000256" key="7">
    <source>
        <dbReference type="ARBA" id="ARBA00022801"/>
    </source>
</evidence>
<keyword evidence="8" id="KW-0239">DNA-directed DNA polymerase</keyword>
<dbReference type="InterPro" id="IPR036397">
    <property type="entry name" value="RNaseH_sf"/>
</dbReference>
<keyword evidence="9" id="KW-1194">Viral DNA replication</keyword>
<feature type="compositionally biased region" description="Basic and acidic residues" evidence="12">
    <location>
        <begin position="996"/>
        <end position="1008"/>
    </location>
</feature>
<dbReference type="GO" id="GO:0000166">
    <property type="term" value="F:nucleotide binding"/>
    <property type="evidence" value="ECO:0007669"/>
    <property type="project" value="InterPro"/>
</dbReference>
<evidence type="ECO:0000256" key="5">
    <source>
        <dbReference type="ARBA" id="ARBA00022705"/>
    </source>
</evidence>
<evidence type="ECO:0000313" key="16">
    <source>
        <dbReference type="Proteomes" id="UP000433471"/>
    </source>
</evidence>
<organism evidence="15 16">
    <name type="scientific">Vibrio phage vB_VchM_Kuja</name>
    <dbReference type="NCBI Taxonomy" id="2686437"/>
    <lineage>
        <taxon>Viruses</taxon>
        <taxon>Duplodnaviria</taxon>
        <taxon>Heunggongvirae</taxon>
        <taxon>Uroviricota</taxon>
        <taxon>Caudoviricetes</taxon>
        <taxon>Pantevenvirales</taxon>
        <taxon>Ackermannviridae</taxon>
        <taxon>Kujavirus</taxon>
        <taxon>Kujavirus kuja</taxon>
    </lineage>
</organism>
<evidence type="ECO:0000259" key="14">
    <source>
        <dbReference type="Pfam" id="PF03104"/>
    </source>
</evidence>
<dbReference type="Pfam" id="PF00136">
    <property type="entry name" value="DNA_pol_B"/>
    <property type="match status" value="1"/>
</dbReference>
<dbReference type="PANTHER" id="PTHR10322:SF23">
    <property type="entry name" value="DNA POLYMERASE DELTA CATALYTIC SUBUNIT"/>
    <property type="match status" value="1"/>
</dbReference>
<dbReference type="Gene3D" id="1.10.287.690">
    <property type="entry name" value="Helix hairpin bin"/>
    <property type="match status" value="1"/>
</dbReference>
<evidence type="ECO:0000256" key="9">
    <source>
        <dbReference type="ARBA" id="ARBA00023109"/>
    </source>
</evidence>
<dbReference type="InterPro" id="IPR006133">
    <property type="entry name" value="DNA-dir_DNA_pol_B_exonuc"/>
</dbReference>
<keyword evidence="4" id="KW-0548">Nucleotidyltransferase</keyword>
<dbReference type="Proteomes" id="UP000433471">
    <property type="component" value="Segment"/>
</dbReference>
<evidence type="ECO:0000256" key="3">
    <source>
        <dbReference type="ARBA" id="ARBA00022679"/>
    </source>
</evidence>
<keyword evidence="10" id="KW-0238">DNA-binding</keyword>
<keyword evidence="7" id="KW-0378">Hydrolase</keyword>
<accession>A0A6B9J5B5</accession>
<dbReference type="PANTHER" id="PTHR10322">
    <property type="entry name" value="DNA POLYMERASE CATALYTIC SUBUNIT"/>
    <property type="match status" value="1"/>
</dbReference>
<comment type="catalytic activity">
    <reaction evidence="11">
        <text>DNA(n) + a 2'-deoxyribonucleoside 5'-triphosphate = DNA(n+1) + diphosphate</text>
        <dbReference type="Rhea" id="RHEA:22508"/>
        <dbReference type="Rhea" id="RHEA-COMP:17339"/>
        <dbReference type="Rhea" id="RHEA-COMP:17340"/>
        <dbReference type="ChEBI" id="CHEBI:33019"/>
        <dbReference type="ChEBI" id="CHEBI:61560"/>
        <dbReference type="ChEBI" id="CHEBI:173112"/>
        <dbReference type="EC" id="2.7.7.7"/>
    </reaction>
</comment>
<gene>
    <name evidence="15" type="ORF">Kuja_1490</name>
</gene>
<dbReference type="Gene3D" id="3.30.420.10">
    <property type="entry name" value="Ribonuclease H-like superfamily/Ribonuclease H"/>
    <property type="match status" value="1"/>
</dbReference>
<dbReference type="GO" id="GO:0003887">
    <property type="term" value="F:DNA-directed DNA polymerase activity"/>
    <property type="evidence" value="ECO:0007669"/>
    <property type="project" value="UniProtKB-KW"/>
</dbReference>
<dbReference type="SUPFAM" id="SSF56672">
    <property type="entry name" value="DNA/RNA polymerases"/>
    <property type="match status" value="1"/>
</dbReference>
<evidence type="ECO:0000313" key="15">
    <source>
        <dbReference type="EMBL" id="QGZ16140.1"/>
    </source>
</evidence>
<dbReference type="Gene3D" id="1.20.1280.300">
    <property type="match status" value="1"/>
</dbReference>
<dbReference type="Gene3D" id="3.40.1820.10">
    <property type="entry name" value="DnaQ-like 3'-5' exonuclease"/>
    <property type="match status" value="1"/>
</dbReference>
<dbReference type="PRINTS" id="PR00106">
    <property type="entry name" value="DNAPOLB"/>
</dbReference>
<feature type="domain" description="DNA-directed DNA polymerase family B exonuclease" evidence="14">
    <location>
        <begin position="250"/>
        <end position="357"/>
    </location>
</feature>
<evidence type="ECO:0000256" key="11">
    <source>
        <dbReference type="ARBA" id="ARBA00049244"/>
    </source>
</evidence>
<dbReference type="InterPro" id="IPR012337">
    <property type="entry name" value="RNaseH-like_sf"/>
</dbReference>
<dbReference type="InterPro" id="IPR006172">
    <property type="entry name" value="DNA-dir_DNA_pol_B"/>
</dbReference>
<dbReference type="Gene3D" id="3.90.1600.10">
    <property type="entry name" value="Palm domain of DNA polymerase"/>
    <property type="match status" value="2"/>
</dbReference>
<dbReference type="GO" id="GO:0004518">
    <property type="term" value="F:nuclease activity"/>
    <property type="evidence" value="ECO:0007669"/>
    <property type="project" value="UniProtKB-KW"/>
</dbReference>
<name>A0A6B9J5B5_9CAUD</name>
<feature type="domain" description="DNA-directed DNA polymerase family B multifunctional" evidence="13">
    <location>
        <begin position="448"/>
        <end position="514"/>
    </location>
</feature>
<sequence length="1035" mass="121126">MSVVYTNFYQKGTNVRLRIMDKYGNRRMVDKKYEPELYALASDKRFSGEPSEFKGLHLEPLKKIKFKNFWEMRDFLETNKDVSDVKIYGQDDFCNQFIAKNFKGHLEFNWRHLKLANVDIEVVSGYRDENGEIHNGPFPQPIIYEDTFSVINTDDNDDEDEEEQVDSNLAKLKYIQAVEKSHEWLKRDFPGTVIPSIWDLNAAFPITLIQISTYDNITGEKFMFVWGLPEPNARGIYKESGTYEGGYKSFYYEFNTEQELLTHFIQYWFKQGFDVWTGWNIETFDNPYLYERIRKILGEENAAYLSPWKDVKQVKYKNANGVKRIKYRFQGTDMIDYIDLYKKHCRTTRESYSLDHIGYVETGERKLDYAEARTLTMLYFTNWTKYVDYGKKDIRLVDRINDKLKYMQLTYAIAYKAKCNFEDALGTVQPWNALMGWFLLEKGVRPLIRRVSKERKEFDGGYVKAVIAGFYKWLISIDLNSLYPHIMQQYNLGIETKVSEQERFDILFDLEEEIRVLMLAEFDLKRKSALRKLMESVAARSTDIVDELINVGKIELQTLRDYNVAMTPNLHFFKRDTISAPSEVTRMIYGERKVFKKRMQHFEQRGVWVEEYINAPFVPTEQHTSHRAWDDEFYTQLKQLEKEALENLLHELADCESEQDSFQQGMKILMNAFYGAMTTIWFKDYFDVDIGEGICASGRLINKWNMHYLNQYLNSYLGTNGQDYIPAGDTDSNYVTLDAVVKKHNLDESDITGVVKFLDQFTKKEIEPRIAKFAEDLCITVNGYEQRMFWEREVIAISAIWQAPKMYVMAVKDSEGTYFEEPYIKITGVAAKKSDYPEWSRNHMKKVYKICLLGSESEVKEYIKKVREEWKQLPIEVMAAAKGIKNMDKWYDASDPRGWSHPRTPAHVRAAYAHNKQLEAHPIPGVKPIASGDKILLVSLKDNNPFGVNSFAFSGELPPEWDVNKYVDKDAMLHKIFIKPLSLILEKIGWSHDTRHSFTKSGDVDPSAKRLSGRNSLDKAKRLKTPVKTTATKLW</sequence>
<dbReference type="InterPro" id="IPR043502">
    <property type="entry name" value="DNA/RNA_pol_sf"/>
</dbReference>
<evidence type="ECO:0000256" key="1">
    <source>
        <dbReference type="ARBA" id="ARBA00005755"/>
    </source>
</evidence>
<comment type="similarity">
    <text evidence="1">Belongs to the DNA polymerase type-B family.</text>
</comment>
<evidence type="ECO:0000256" key="12">
    <source>
        <dbReference type="SAM" id="MobiDB-lite"/>
    </source>
</evidence>
<keyword evidence="16" id="KW-1185">Reference proteome</keyword>
<keyword evidence="3" id="KW-0808">Transferase</keyword>
<protein>
    <recommendedName>
        <fullName evidence="2">DNA-directed DNA polymerase</fullName>
        <ecNumber evidence="2">2.7.7.7</ecNumber>
    </recommendedName>
</protein>
<dbReference type="InterPro" id="IPR050240">
    <property type="entry name" value="DNA_pol_type-B"/>
</dbReference>
<feature type="region of interest" description="Disordered" evidence="12">
    <location>
        <begin position="996"/>
        <end position="1035"/>
    </location>
</feature>
<evidence type="ECO:0000259" key="13">
    <source>
        <dbReference type="Pfam" id="PF00136"/>
    </source>
</evidence>
<reference evidence="15 16" key="1">
    <citation type="submission" date="2019-11" db="EMBL/GenBank/DDBJ databases">
        <title>Characterization of a novel member of the family Ackermannviridae.</title>
        <authorList>
            <person name="Maina A.N."/>
            <person name="Mwaura F.B."/>
            <person name="Jumba M."/>
        </authorList>
    </citation>
    <scope>NUCLEOTIDE SEQUENCE [LARGE SCALE GENOMIC DNA]</scope>
</reference>
<dbReference type="Pfam" id="PF03104">
    <property type="entry name" value="DNA_pol_B_exo1"/>
    <property type="match status" value="1"/>
</dbReference>
<dbReference type="GO" id="GO:0003677">
    <property type="term" value="F:DNA binding"/>
    <property type="evidence" value="ECO:0007669"/>
    <property type="project" value="UniProtKB-KW"/>
</dbReference>
<keyword evidence="6" id="KW-0540">Nuclease</keyword>
<keyword evidence="5" id="KW-0235">DNA replication</keyword>
<dbReference type="EMBL" id="MN718199">
    <property type="protein sequence ID" value="QGZ16140.1"/>
    <property type="molecule type" value="Genomic_DNA"/>
</dbReference>
<dbReference type="EC" id="2.7.7.7" evidence="2"/>
<dbReference type="Gene3D" id="3.30.342.10">
    <property type="entry name" value="DNA Polymerase, chain B, domain 1"/>
    <property type="match status" value="1"/>
</dbReference>
<dbReference type="GO" id="GO:0016787">
    <property type="term" value="F:hydrolase activity"/>
    <property type="evidence" value="ECO:0007669"/>
    <property type="project" value="UniProtKB-KW"/>
</dbReference>
<evidence type="ECO:0000256" key="4">
    <source>
        <dbReference type="ARBA" id="ARBA00022695"/>
    </source>
</evidence>
<dbReference type="SUPFAM" id="SSF53098">
    <property type="entry name" value="Ribonuclease H-like"/>
    <property type="match status" value="2"/>
</dbReference>
<evidence type="ECO:0000256" key="6">
    <source>
        <dbReference type="ARBA" id="ARBA00022722"/>
    </source>
</evidence>
<evidence type="ECO:0000256" key="8">
    <source>
        <dbReference type="ARBA" id="ARBA00022932"/>
    </source>
</evidence>
<dbReference type="GO" id="GO:0006261">
    <property type="term" value="P:DNA-templated DNA replication"/>
    <property type="evidence" value="ECO:0007669"/>
    <property type="project" value="TreeGrafter"/>
</dbReference>
<proteinExistence type="inferred from homology"/>
<evidence type="ECO:0000256" key="2">
    <source>
        <dbReference type="ARBA" id="ARBA00012417"/>
    </source>
</evidence>